<dbReference type="InterPro" id="IPR008775">
    <property type="entry name" value="Phytyl_CoA_dOase-like"/>
</dbReference>
<evidence type="ECO:0000313" key="1">
    <source>
        <dbReference type="EMBL" id="GAA5813884.1"/>
    </source>
</evidence>
<organism evidence="1 2">
    <name type="scientific">Mucor flavus</name>
    <dbReference type="NCBI Taxonomy" id="439312"/>
    <lineage>
        <taxon>Eukaryota</taxon>
        <taxon>Fungi</taxon>
        <taxon>Fungi incertae sedis</taxon>
        <taxon>Mucoromycota</taxon>
        <taxon>Mucoromycotina</taxon>
        <taxon>Mucoromycetes</taxon>
        <taxon>Mucorales</taxon>
        <taxon>Mucorineae</taxon>
        <taxon>Mucoraceae</taxon>
        <taxon>Mucor</taxon>
    </lineage>
</organism>
<dbReference type="Proteomes" id="UP001473302">
    <property type="component" value="Unassembled WGS sequence"/>
</dbReference>
<protein>
    <recommendedName>
        <fullName evidence="3">Phytanoyl-CoA dioxygenase</fullName>
    </recommendedName>
</protein>
<keyword evidence="2" id="KW-1185">Reference proteome</keyword>
<dbReference type="SUPFAM" id="SSF51197">
    <property type="entry name" value="Clavaminate synthase-like"/>
    <property type="match status" value="1"/>
</dbReference>
<gene>
    <name evidence="1" type="ORF">MFLAVUS_007372</name>
</gene>
<evidence type="ECO:0008006" key="3">
    <source>
        <dbReference type="Google" id="ProtNLM"/>
    </source>
</evidence>
<proteinExistence type="predicted"/>
<sequence>MITDINNNPIRDSIVKDGYVVIDGLIPTDSFPKLIEACDRAVDRARRGDWQYRRLVGTQFPPWKEGTDVWGVQHLMHPDLGESEFAEWYGSEQLQNAVCDLLGTTRPQLQLGTNKILFNIYYTYTLVELFNLLINPRDTDFDLTWHRDTVPAEATEEEEAKILTESHYGTQWNTALYQDECLYVVPQSHRRVRTQREREITIHDPKSHEMPNMLKVVLKPGQTVFYDNNILHRAAYNKANKRATLHACMGTIAGGDHRAKSLFQHGLGWMSSPEFKDSLPASLTQSYQNTLDMAESAGLTNMEAAPIH</sequence>
<dbReference type="PANTHER" id="PTHR40470:SF1">
    <property type="entry name" value="PHYTANOYL-COA DIOXYGENASE FAMILY PROTEIN (AFU_ORTHOLOGUE AFUA_2G15850)"/>
    <property type="match status" value="1"/>
</dbReference>
<dbReference type="Pfam" id="PF05721">
    <property type="entry name" value="PhyH"/>
    <property type="match status" value="1"/>
</dbReference>
<comment type="caution">
    <text evidence="1">The sequence shown here is derived from an EMBL/GenBank/DDBJ whole genome shotgun (WGS) entry which is preliminary data.</text>
</comment>
<reference evidence="1 2" key="1">
    <citation type="submission" date="2024-04" db="EMBL/GenBank/DDBJ databases">
        <title>genome sequences of Mucor flavus KT1a and Helicostylum pulchrum KT1b strains isolated from the surface of a dry-aged beef.</title>
        <authorList>
            <person name="Toyotome T."/>
            <person name="Hosono M."/>
            <person name="Torimaru M."/>
            <person name="Fukuda K."/>
            <person name="Mikami N."/>
        </authorList>
    </citation>
    <scope>NUCLEOTIDE SEQUENCE [LARGE SCALE GENOMIC DNA]</scope>
    <source>
        <strain evidence="1 2">KT1a</strain>
    </source>
</reference>
<evidence type="ECO:0000313" key="2">
    <source>
        <dbReference type="Proteomes" id="UP001473302"/>
    </source>
</evidence>
<dbReference type="Gene3D" id="2.60.120.620">
    <property type="entry name" value="q2cbj1_9rhob like domain"/>
    <property type="match status" value="1"/>
</dbReference>
<dbReference type="EMBL" id="BAABUK010000018">
    <property type="protein sequence ID" value="GAA5813884.1"/>
    <property type="molecule type" value="Genomic_DNA"/>
</dbReference>
<name>A0ABP9Z457_9FUNG</name>
<dbReference type="PANTHER" id="PTHR40470">
    <property type="entry name" value="PHYTANOYL-COA DIOXYGENASE FAMILY PROTEIN (AFU_ORTHOLOGUE AFUA_2G15850)"/>
    <property type="match status" value="1"/>
</dbReference>
<accession>A0ABP9Z457</accession>